<proteinExistence type="predicted"/>
<dbReference type="PANTHER" id="PTHR43646:SF2">
    <property type="entry name" value="GLYCOSYLTRANSFERASE 2-LIKE DOMAIN-CONTAINING PROTEIN"/>
    <property type="match status" value="1"/>
</dbReference>
<organism evidence="7 8">
    <name type="scientific">Eiseniibacteriota bacterium</name>
    <dbReference type="NCBI Taxonomy" id="2212470"/>
    <lineage>
        <taxon>Bacteria</taxon>
        <taxon>Candidatus Eiseniibacteriota</taxon>
    </lineage>
</organism>
<keyword evidence="4 7" id="KW-0808">Transferase</keyword>
<evidence type="ECO:0000256" key="3">
    <source>
        <dbReference type="ARBA" id="ARBA00022676"/>
    </source>
</evidence>
<keyword evidence="2" id="KW-1003">Cell membrane</keyword>
<dbReference type="CDD" id="cd02522">
    <property type="entry name" value="GT_2_like_a"/>
    <property type="match status" value="1"/>
</dbReference>
<feature type="domain" description="Glycosyltransferase 2-like" evidence="6">
    <location>
        <begin position="30"/>
        <end position="141"/>
    </location>
</feature>
<dbReference type="AlphaFoldDB" id="A0A7Y2H1K7"/>
<evidence type="ECO:0000313" key="8">
    <source>
        <dbReference type="Proteomes" id="UP000547674"/>
    </source>
</evidence>
<accession>A0A7Y2H1K7</accession>
<dbReference type="SUPFAM" id="SSF53448">
    <property type="entry name" value="Nucleotide-diphospho-sugar transferases"/>
    <property type="match status" value="1"/>
</dbReference>
<dbReference type="Proteomes" id="UP000547674">
    <property type="component" value="Unassembled WGS sequence"/>
</dbReference>
<protein>
    <submittedName>
        <fullName evidence="7">Glycosyltransferase family 2 protein</fullName>
    </submittedName>
</protein>
<evidence type="ECO:0000256" key="1">
    <source>
        <dbReference type="ARBA" id="ARBA00004236"/>
    </source>
</evidence>
<dbReference type="InterPro" id="IPR029044">
    <property type="entry name" value="Nucleotide-diphossugar_trans"/>
</dbReference>
<gene>
    <name evidence="7" type="ORF">HKN21_04990</name>
</gene>
<dbReference type="InterPro" id="IPR001173">
    <property type="entry name" value="Glyco_trans_2-like"/>
</dbReference>
<evidence type="ECO:0000256" key="2">
    <source>
        <dbReference type="ARBA" id="ARBA00022475"/>
    </source>
</evidence>
<dbReference type="EMBL" id="JABDJR010000186">
    <property type="protein sequence ID" value="NNF06095.1"/>
    <property type="molecule type" value="Genomic_DNA"/>
</dbReference>
<dbReference type="Pfam" id="PF00535">
    <property type="entry name" value="Glycos_transf_2"/>
    <property type="match status" value="1"/>
</dbReference>
<dbReference type="PANTHER" id="PTHR43646">
    <property type="entry name" value="GLYCOSYLTRANSFERASE"/>
    <property type="match status" value="1"/>
</dbReference>
<evidence type="ECO:0000259" key="6">
    <source>
        <dbReference type="Pfam" id="PF00535"/>
    </source>
</evidence>
<name>A0A7Y2H1K7_UNCEI</name>
<sequence>MSEQVESIGTLLAAPHNYDTSVESSGPLVSVVVPTLNEESVLAATLESVRSQDIAHEIIVVDAGSWDRTQEIAQDYGCHLLISRPGRGRQLHLGAEASKAETLLFLHADTRLPPGALTAVHRAMKNTALSGGKFRLRFDSEHPVLRLASFMTQFKGSWCSFGDQGIFVRRAAYKAAGGFEDIPLFEDVRFLHRLQRQGALSVLPHAVMSSARRFRERGVVRQYLTNGALLLAHRFGVNPRRLAAFYDRWYVHEPLR</sequence>
<dbReference type="Gene3D" id="3.90.550.10">
    <property type="entry name" value="Spore Coat Polysaccharide Biosynthesis Protein SpsA, Chain A"/>
    <property type="match status" value="1"/>
</dbReference>
<evidence type="ECO:0000313" key="7">
    <source>
        <dbReference type="EMBL" id="NNF06095.1"/>
    </source>
</evidence>
<reference evidence="7 8" key="1">
    <citation type="submission" date="2020-03" db="EMBL/GenBank/DDBJ databases">
        <title>Metabolic flexibility allows generalist bacteria to become dominant in a frequently disturbed ecosystem.</title>
        <authorList>
            <person name="Chen Y.-J."/>
            <person name="Leung P.M."/>
            <person name="Bay S.K."/>
            <person name="Hugenholtz P."/>
            <person name="Kessler A.J."/>
            <person name="Shelley G."/>
            <person name="Waite D.W."/>
            <person name="Cook P.L."/>
            <person name="Greening C."/>
        </authorList>
    </citation>
    <scope>NUCLEOTIDE SEQUENCE [LARGE SCALE GENOMIC DNA]</scope>
    <source>
        <strain evidence="7">SS_bin_28</strain>
    </source>
</reference>
<evidence type="ECO:0000256" key="5">
    <source>
        <dbReference type="ARBA" id="ARBA00023136"/>
    </source>
</evidence>
<dbReference type="GO" id="GO:0005886">
    <property type="term" value="C:plasma membrane"/>
    <property type="evidence" value="ECO:0007669"/>
    <property type="project" value="UniProtKB-SubCell"/>
</dbReference>
<dbReference type="NCBIfam" id="TIGR04283">
    <property type="entry name" value="glyco_like_mftF"/>
    <property type="match status" value="1"/>
</dbReference>
<keyword evidence="5" id="KW-0472">Membrane</keyword>
<keyword evidence="3" id="KW-0328">Glycosyltransferase</keyword>
<dbReference type="InterPro" id="IPR026461">
    <property type="entry name" value="Trfase_2_rSAM/seldom_assoc"/>
</dbReference>
<evidence type="ECO:0000256" key="4">
    <source>
        <dbReference type="ARBA" id="ARBA00022679"/>
    </source>
</evidence>
<comment type="caution">
    <text evidence="7">The sequence shown here is derived from an EMBL/GenBank/DDBJ whole genome shotgun (WGS) entry which is preliminary data.</text>
</comment>
<comment type="subcellular location">
    <subcellularLocation>
        <location evidence="1">Cell membrane</location>
    </subcellularLocation>
</comment>
<dbReference type="GO" id="GO:0016757">
    <property type="term" value="F:glycosyltransferase activity"/>
    <property type="evidence" value="ECO:0007669"/>
    <property type="project" value="UniProtKB-KW"/>
</dbReference>